<dbReference type="RefSeq" id="XP_008572334.1">
    <property type="nucleotide sequence ID" value="XM_008574112.1"/>
</dbReference>
<accession>A0ABM0QVE3</accession>
<feature type="transmembrane region" description="Helical" evidence="6">
    <location>
        <begin position="45"/>
        <end position="65"/>
    </location>
</feature>
<evidence type="ECO:0000259" key="7">
    <source>
        <dbReference type="PROSITE" id="PS51225"/>
    </source>
</evidence>
<evidence type="ECO:0000256" key="5">
    <source>
        <dbReference type="PROSITE-ProRule" id="PRU00581"/>
    </source>
</evidence>
<evidence type="ECO:0000313" key="9">
    <source>
        <dbReference type="RefSeq" id="XP_008572334.1"/>
    </source>
</evidence>
<dbReference type="InterPro" id="IPR008253">
    <property type="entry name" value="Marvel"/>
</dbReference>
<dbReference type="PROSITE" id="PS51225">
    <property type="entry name" value="MARVEL"/>
    <property type="match status" value="1"/>
</dbReference>
<reference evidence="9" key="1">
    <citation type="submission" date="2025-08" db="UniProtKB">
        <authorList>
            <consortium name="RefSeq"/>
        </authorList>
    </citation>
    <scope>IDENTIFICATION</scope>
</reference>
<protein>
    <submittedName>
        <fullName evidence="9">Chemokine-like factor isoform X1</fullName>
    </submittedName>
</protein>
<dbReference type="InterPro" id="IPR050578">
    <property type="entry name" value="MARVEL-CKLF_proteins"/>
</dbReference>
<keyword evidence="4 5" id="KW-0472">Membrane</keyword>
<evidence type="ECO:0000256" key="1">
    <source>
        <dbReference type="ARBA" id="ARBA00004141"/>
    </source>
</evidence>
<dbReference type="PANTHER" id="PTHR22776:SF45">
    <property type="entry name" value="CHEMOKINE-LIKE FACTOR"/>
    <property type="match status" value="1"/>
</dbReference>
<evidence type="ECO:0000256" key="4">
    <source>
        <dbReference type="ARBA" id="ARBA00023136"/>
    </source>
</evidence>
<dbReference type="GeneID" id="103591629"/>
<evidence type="ECO:0000256" key="3">
    <source>
        <dbReference type="ARBA" id="ARBA00022989"/>
    </source>
</evidence>
<feature type="transmembrane region" description="Helical" evidence="6">
    <location>
        <begin position="106"/>
        <end position="124"/>
    </location>
</feature>
<evidence type="ECO:0000256" key="2">
    <source>
        <dbReference type="ARBA" id="ARBA00022692"/>
    </source>
</evidence>
<proteinExistence type="predicted"/>
<name>A0ABM0QVE3_GALVR</name>
<keyword evidence="8" id="KW-1185">Reference proteome</keyword>
<feature type="domain" description="MARVEL" evidence="7">
    <location>
        <begin position="13"/>
        <end position="139"/>
    </location>
</feature>
<dbReference type="Proteomes" id="UP000694923">
    <property type="component" value="Unplaced"/>
</dbReference>
<feature type="transmembrane region" description="Helical" evidence="6">
    <location>
        <begin position="21"/>
        <end position="39"/>
    </location>
</feature>
<keyword evidence="2 5" id="KW-0812">Transmembrane</keyword>
<comment type="subcellular location">
    <subcellularLocation>
        <location evidence="1">Membrane</location>
        <topology evidence="1">Multi-pass membrane protein</topology>
    </subcellularLocation>
</comment>
<dbReference type="PANTHER" id="PTHR22776">
    <property type="entry name" value="MARVEL-CONTAINING POTENTIAL LIPID RAFT-ASSOCIATED PROTEIN"/>
    <property type="match status" value="1"/>
</dbReference>
<evidence type="ECO:0000313" key="8">
    <source>
        <dbReference type="Proteomes" id="UP000694923"/>
    </source>
</evidence>
<feature type="transmembrane region" description="Helical" evidence="6">
    <location>
        <begin position="77"/>
        <end position="100"/>
    </location>
</feature>
<sequence length="211" mass="24041">MEPAQAKLHYRPFCFSVKGHVKILRLALTVTSMTLFIIAQAPEPYIVITGFEVTIIFFFIILYILRLDRLMKWLFWPLLDIINSLVTIVFMIIVSVLALIPETTTLTVLGGGLIIAALACFLVAQAHEWYVAITVLEICIVLGFILIYLLTLHRLLTFLHWPLLDLINSVITAVFLLVVAILAMEEKKRRHLFYVGGRQSCVPSMGLWSRR</sequence>
<feature type="transmembrane region" description="Helical" evidence="6">
    <location>
        <begin position="163"/>
        <end position="184"/>
    </location>
</feature>
<evidence type="ECO:0000256" key="6">
    <source>
        <dbReference type="SAM" id="Phobius"/>
    </source>
</evidence>
<feature type="transmembrane region" description="Helical" evidence="6">
    <location>
        <begin position="129"/>
        <end position="151"/>
    </location>
</feature>
<organism evidence="8 9">
    <name type="scientific">Galeopterus variegatus</name>
    <name type="common">Malayan flying lemur</name>
    <name type="synonym">Cynocephalus variegatus</name>
    <dbReference type="NCBI Taxonomy" id="482537"/>
    <lineage>
        <taxon>Eukaryota</taxon>
        <taxon>Metazoa</taxon>
        <taxon>Chordata</taxon>
        <taxon>Craniata</taxon>
        <taxon>Vertebrata</taxon>
        <taxon>Euteleostomi</taxon>
        <taxon>Mammalia</taxon>
        <taxon>Eutheria</taxon>
        <taxon>Euarchontoglires</taxon>
        <taxon>Dermoptera</taxon>
        <taxon>Cynocephalidae</taxon>
        <taxon>Galeopterus</taxon>
    </lineage>
</organism>
<gene>
    <name evidence="9" type="primary">LOC103591629</name>
</gene>
<keyword evidence="3 6" id="KW-1133">Transmembrane helix</keyword>